<evidence type="ECO:0000313" key="1">
    <source>
        <dbReference type="EMBL" id="PNF24774.1"/>
    </source>
</evidence>
<protein>
    <submittedName>
        <fullName evidence="1">Uncharacterized protein</fullName>
    </submittedName>
</protein>
<reference evidence="1 2" key="1">
    <citation type="submission" date="2017-12" db="EMBL/GenBank/DDBJ databases">
        <title>Hemimetabolous genomes reveal molecular basis of termite eusociality.</title>
        <authorList>
            <person name="Harrison M.C."/>
            <person name="Jongepier E."/>
            <person name="Robertson H.M."/>
            <person name="Arning N."/>
            <person name="Bitard-Feildel T."/>
            <person name="Chao H."/>
            <person name="Childers C.P."/>
            <person name="Dinh H."/>
            <person name="Doddapaneni H."/>
            <person name="Dugan S."/>
            <person name="Gowin J."/>
            <person name="Greiner C."/>
            <person name="Han Y."/>
            <person name="Hu H."/>
            <person name="Hughes D.S.T."/>
            <person name="Huylmans A.-K."/>
            <person name="Kemena C."/>
            <person name="Kremer L.P.M."/>
            <person name="Lee S.L."/>
            <person name="Lopez-Ezquerra A."/>
            <person name="Mallet L."/>
            <person name="Monroy-Kuhn J.M."/>
            <person name="Moser A."/>
            <person name="Murali S.C."/>
            <person name="Muzny D.M."/>
            <person name="Otani S."/>
            <person name="Piulachs M.-D."/>
            <person name="Poelchau M."/>
            <person name="Qu J."/>
            <person name="Schaub F."/>
            <person name="Wada-Katsumata A."/>
            <person name="Worley K.C."/>
            <person name="Xie Q."/>
            <person name="Ylla G."/>
            <person name="Poulsen M."/>
            <person name="Gibbs R.A."/>
            <person name="Schal C."/>
            <person name="Richards S."/>
            <person name="Belles X."/>
            <person name="Korb J."/>
            <person name="Bornberg-Bauer E."/>
        </authorList>
    </citation>
    <scope>NUCLEOTIDE SEQUENCE [LARGE SCALE GENOMIC DNA]</scope>
    <source>
        <tissue evidence="1">Whole body</tissue>
    </source>
</reference>
<organism evidence="1 2">
    <name type="scientific">Cryptotermes secundus</name>
    <dbReference type="NCBI Taxonomy" id="105785"/>
    <lineage>
        <taxon>Eukaryota</taxon>
        <taxon>Metazoa</taxon>
        <taxon>Ecdysozoa</taxon>
        <taxon>Arthropoda</taxon>
        <taxon>Hexapoda</taxon>
        <taxon>Insecta</taxon>
        <taxon>Pterygota</taxon>
        <taxon>Neoptera</taxon>
        <taxon>Polyneoptera</taxon>
        <taxon>Dictyoptera</taxon>
        <taxon>Blattodea</taxon>
        <taxon>Blattoidea</taxon>
        <taxon>Termitoidae</taxon>
        <taxon>Kalotermitidae</taxon>
        <taxon>Cryptotermitinae</taxon>
        <taxon>Cryptotermes</taxon>
    </lineage>
</organism>
<comment type="caution">
    <text evidence="1">The sequence shown here is derived from an EMBL/GenBank/DDBJ whole genome shotgun (WGS) entry which is preliminary data.</text>
</comment>
<sequence>MSILEPSVGQNYITLTVKSAHWLTELAVAHGVSSSGDKIDSECVKYKESNHVSIKVFNGRPQRQMPYYIHNVERVTK</sequence>
<dbReference type="AlphaFoldDB" id="A0A2J7Q863"/>
<dbReference type="EMBL" id="NEVH01016978">
    <property type="protein sequence ID" value="PNF24774.1"/>
    <property type="molecule type" value="Genomic_DNA"/>
</dbReference>
<name>A0A2J7Q863_9NEOP</name>
<accession>A0A2J7Q863</accession>
<dbReference type="InParanoid" id="A0A2J7Q863"/>
<gene>
    <name evidence="1" type="ORF">B7P43_G16638</name>
</gene>
<dbReference type="Proteomes" id="UP000235965">
    <property type="component" value="Unassembled WGS sequence"/>
</dbReference>
<evidence type="ECO:0000313" key="2">
    <source>
        <dbReference type="Proteomes" id="UP000235965"/>
    </source>
</evidence>
<proteinExistence type="predicted"/>
<keyword evidence="2" id="KW-1185">Reference proteome</keyword>